<dbReference type="GO" id="GO:0009279">
    <property type="term" value="C:cell outer membrane"/>
    <property type="evidence" value="ECO:0007669"/>
    <property type="project" value="UniProtKB-SubCell"/>
</dbReference>
<dbReference type="Proteomes" id="UP000199041">
    <property type="component" value="Unassembled WGS sequence"/>
</dbReference>
<keyword evidence="5" id="KW-0998">Cell outer membrane</keyword>
<dbReference type="SUPFAM" id="SSF48452">
    <property type="entry name" value="TPR-like"/>
    <property type="match status" value="1"/>
</dbReference>
<dbReference type="EMBL" id="FNQY01000007">
    <property type="protein sequence ID" value="SEA04836.1"/>
    <property type="molecule type" value="Genomic_DNA"/>
</dbReference>
<evidence type="ECO:0000256" key="5">
    <source>
        <dbReference type="ARBA" id="ARBA00023237"/>
    </source>
</evidence>
<gene>
    <name evidence="8" type="ORF">SAMN05192529_10715</name>
</gene>
<evidence type="ECO:0000259" key="7">
    <source>
        <dbReference type="Pfam" id="PF14322"/>
    </source>
</evidence>
<comment type="subcellular location">
    <subcellularLocation>
        <location evidence="1">Cell outer membrane</location>
    </subcellularLocation>
</comment>
<name>A0A1H3XZP7_9BACT</name>
<keyword evidence="9" id="KW-1185">Reference proteome</keyword>
<dbReference type="InterPro" id="IPR011990">
    <property type="entry name" value="TPR-like_helical_dom_sf"/>
</dbReference>
<feature type="domain" description="SusD-like N-terminal" evidence="7">
    <location>
        <begin position="22"/>
        <end position="186"/>
    </location>
</feature>
<proteinExistence type="inferred from homology"/>
<dbReference type="AlphaFoldDB" id="A0A1H3XZP7"/>
<organism evidence="8 9">
    <name type="scientific">Arachidicoccus rhizosphaerae</name>
    <dbReference type="NCBI Taxonomy" id="551991"/>
    <lineage>
        <taxon>Bacteria</taxon>
        <taxon>Pseudomonadati</taxon>
        <taxon>Bacteroidota</taxon>
        <taxon>Chitinophagia</taxon>
        <taxon>Chitinophagales</taxon>
        <taxon>Chitinophagaceae</taxon>
        <taxon>Arachidicoccus</taxon>
    </lineage>
</organism>
<feature type="domain" description="RagB/SusD" evidence="6">
    <location>
        <begin position="401"/>
        <end position="621"/>
    </location>
</feature>
<keyword evidence="3" id="KW-0732">Signal</keyword>
<keyword evidence="4" id="KW-0472">Membrane</keyword>
<dbReference type="PROSITE" id="PS51257">
    <property type="entry name" value="PROKAR_LIPOPROTEIN"/>
    <property type="match status" value="1"/>
</dbReference>
<reference evidence="8 9" key="1">
    <citation type="submission" date="2016-10" db="EMBL/GenBank/DDBJ databases">
        <authorList>
            <person name="de Groot N.N."/>
        </authorList>
    </citation>
    <scope>NUCLEOTIDE SEQUENCE [LARGE SCALE GENOMIC DNA]</scope>
    <source>
        <strain evidence="8 9">Vu-144</strain>
    </source>
</reference>
<comment type="similarity">
    <text evidence="2">Belongs to the SusD family.</text>
</comment>
<dbReference type="InterPro" id="IPR033985">
    <property type="entry name" value="SusD-like_N"/>
</dbReference>
<dbReference type="STRING" id="551991.SAMN05192529_10715"/>
<evidence type="ECO:0000256" key="4">
    <source>
        <dbReference type="ARBA" id="ARBA00023136"/>
    </source>
</evidence>
<dbReference type="RefSeq" id="WP_091395941.1">
    <property type="nucleotide sequence ID" value="NZ_FNQY01000007.1"/>
</dbReference>
<evidence type="ECO:0000313" key="8">
    <source>
        <dbReference type="EMBL" id="SEA04836.1"/>
    </source>
</evidence>
<evidence type="ECO:0000256" key="3">
    <source>
        <dbReference type="ARBA" id="ARBA00022729"/>
    </source>
</evidence>
<evidence type="ECO:0000256" key="2">
    <source>
        <dbReference type="ARBA" id="ARBA00006275"/>
    </source>
</evidence>
<dbReference type="Pfam" id="PF07980">
    <property type="entry name" value="SusD_RagB"/>
    <property type="match status" value="1"/>
</dbReference>
<sequence>MKKLLYIFMGVLIIAGISCKKDFLNVESPSAVDEDFVFSSSGETFKVLAGMYELWRGVNNNLFYALDVPGSDAETHPEAFAAQVRHVWEGLYPSEPNIDETNFTSAWAGWYQIANRANIVMEALDQKSEYTSAIAAGTTNDWTQMYGEAAVFRAYSYFQLVRYFGDVPYFTTTIRTASQTDSARLTSRDEIYSGEIANLIKVLPNMYRLGAGGITAERFSRTFAEGLIGKMALFAGGYSLRRTDFDYGAATFTQIGTEKWNAKYVRLTNYKDYYQIAKTYLQAVVDNPGSAYLITTDTRGAGYDNPFQLNFQYNMNLEVSPESLYEIGETQGQFSERPYAFGRPSGGGSSNAYPCKSYGQSRIYPAFYYGEYDPKDKRRDVTVGVTANSGSCSEKLVDFTPGSRNLGGLFNNKWDDSRMANPYTASQRQSGINWPQMRMSDVILMLAEVDAELGDEGAAKTELTKVRSRAFDQQDQATKVTAYIGTLSGDALKDAIYEERKLELAGEGLLRYDLIREGRLPAAIKSIRDRETAMVSGLTTNGYYTFANGNQIANYIWVKAVNVADLGMSKMLTTQCEVDSTDPTYPVRFPGWRGNCDLWTSSGFTDASGNRNLAIEGLFHYIAPGSAEATALEASGYVKTAWGINIVNNASQYSSDIFKGYPDAYLAAGVPPRYLLPLSTETISQSNGLISNGYGFEQ</sequence>
<dbReference type="InterPro" id="IPR012944">
    <property type="entry name" value="SusD_RagB_dom"/>
</dbReference>
<dbReference type="OrthoDB" id="1033488at2"/>
<evidence type="ECO:0000313" key="9">
    <source>
        <dbReference type="Proteomes" id="UP000199041"/>
    </source>
</evidence>
<dbReference type="Pfam" id="PF14322">
    <property type="entry name" value="SusD-like_3"/>
    <property type="match status" value="1"/>
</dbReference>
<protein>
    <submittedName>
        <fullName evidence="8">Starch-binding associating with outer membrane</fullName>
    </submittedName>
</protein>
<accession>A0A1H3XZP7</accession>
<evidence type="ECO:0000256" key="1">
    <source>
        <dbReference type="ARBA" id="ARBA00004442"/>
    </source>
</evidence>
<dbReference type="Gene3D" id="1.25.40.390">
    <property type="match status" value="1"/>
</dbReference>
<evidence type="ECO:0000259" key="6">
    <source>
        <dbReference type="Pfam" id="PF07980"/>
    </source>
</evidence>